<proteinExistence type="predicted"/>
<gene>
    <name evidence="2" type="ORF">CLUP02_15860</name>
</gene>
<dbReference type="KEGG" id="clup:CLUP02_15860"/>
<dbReference type="EMBL" id="CP019480">
    <property type="protein sequence ID" value="UQC90330.1"/>
    <property type="molecule type" value="Genomic_DNA"/>
</dbReference>
<organism evidence="2 3">
    <name type="scientific">Colletotrichum lupini</name>
    <dbReference type="NCBI Taxonomy" id="145971"/>
    <lineage>
        <taxon>Eukaryota</taxon>
        <taxon>Fungi</taxon>
        <taxon>Dikarya</taxon>
        <taxon>Ascomycota</taxon>
        <taxon>Pezizomycotina</taxon>
        <taxon>Sordariomycetes</taxon>
        <taxon>Hypocreomycetidae</taxon>
        <taxon>Glomerellales</taxon>
        <taxon>Glomerellaceae</taxon>
        <taxon>Colletotrichum</taxon>
        <taxon>Colletotrichum acutatum species complex</taxon>
    </lineage>
</organism>
<dbReference type="Proteomes" id="UP000830671">
    <property type="component" value="Chromosome 8"/>
</dbReference>
<feature type="region of interest" description="Disordered" evidence="1">
    <location>
        <begin position="443"/>
        <end position="465"/>
    </location>
</feature>
<dbReference type="AlphaFoldDB" id="A0A9Q8T7C4"/>
<feature type="region of interest" description="Disordered" evidence="1">
    <location>
        <begin position="1"/>
        <end position="44"/>
    </location>
</feature>
<dbReference type="GeneID" id="73349794"/>
<keyword evidence="3" id="KW-1185">Reference proteome</keyword>
<feature type="compositionally biased region" description="Polar residues" evidence="1">
    <location>
        <begin position="331"/>
        <end position="341"/>
    </location>
</feature>
<protein>
    <submittedName>
        <fullName evidence="2">Uncharacterized protein</fullName>
    </submittedName>
</protein>
<name>A0A9Q8T7C4_9PEZI</name>
<sequence>MSHGNWRAVDLRQSVATPPPSQSGKAHVRLAPGSEEKSRDGKTEGALAAAKRMLVVGRCSRDQLAGPLHLDESWCRWPDKLFVTPFSTGRRWPYSNYQVGCWMLDAGKLSSWGGFSSDKTLTKRMADIRRRGMELDAAAAAAAILGLKRQTGNPSTPSRTNRHHPLLVIQHQGGRGLSRRGGGIERGRAAKDGRASIRRCIRKRKEEDSIPGESRHWTPLQDFLPRAIWSTASMASIAIAEAKTVIVCGPRTRPGDRQAQAQAQAQSLSDRQFLSDHGLCGETTPWPCDDLVQEKAVWGLGSLKTPAKRQGNIGKVADSGLESAKRDNGDNEAQSVDGGQSCPGQTKFLSAAVDAGWQAVAIGLGEAPVPPNPLPSLESQLLVKAPSFSWGSSWMDVESSLSVDVVRRDPSSKTPSGQMFRAAHRIIWHVIVSVAASRCELSTSTSIHPPPPPHHPKGQQGHGLSWRPYERASLHDLQYCLSRRETNVTALLALSIKSYPQITASYSSGTLPDGPRDRSVKRREKALEGWDLSIPVAYHGKTGKLELGLEARPFNLRENGTLPCGHYKDEINYNRSAAVSREWTAP</sequence>
<feature type="compositionally biased region" description="Basic and acidic residues" evidence="1">
    <location>
        <begin position="34"/>
        <end position="43"/>
    </location>
</feature>
<evidence type="ECO:0000313" key="3">
    <source>
        <dbReference type="Proteomes" id="UP000830671"/>
    </source>
</evidence>
<dbReference type="RefSeq" id="XP_049151931.1">
    <property type="nucleotide sequence ID" value="XM_049294784.1"/>
</dbReference>
<evidence type="ECO:0000313" key="2">
    <source>
        <dbReference type="EMBL" id="UQC90330.1"/>
    </source>
</evidence>
<reference evidence="2" key="1">
    <citation type="journal article" date="2021" name="Mol. Plant Microbe Interact.">
        <title>Complete Genome Sequence of the Plant-Pathogenic Fungus Colletotrichum lupini.</title>
        <authorList>
            <person name="Baroncelli R."/>
            <person name="Pensec F."/>
            <person name="Da Lio D."/>
            <person name="Boufleur T."/>
            <person name="Vicente I."/>
            <person name="Sarrocco S."/>
            <person name="Picot A."/>
            <person name="Baraldi E."/>
            <person name="Sukno S."/>
            <person name="Thon M."/>
            <person name="Le Floch G."/>
        </authorList>
    </citation>
    <scope>NUCLEOTIDE SEQUENCE</scope>
    <source>
        <strain evidence="2">IMI 504893</strain>
    </source>
</reference>
<evidence type="ECO:0000256" key="1">
    <source>
        <dbReference type="SAM" id="MobiDB-lite"/>
    </source>
</evidence>
<accession>A0A9Q8T7C4</accession>
<feature type="region of interest" description="Disordered" evidence="1">
    <location>
        <begin position="321"/>
        <end position="341"/>
    </location>
</feature>